<keyword evidence="6" id="KW-0862">Zinc</keyword>
<dbReference type="PANTHER" id="PTHR31937:SF2">
    <property type="entry name" value="TRANSMEMBRANE PROTEIN 163"/>
    <property type="match status" value="1"/>
</dbReference>
<evidence type="ECO:0000259" key="12">
    <source>
        <dbReference type="Pfam" id="PF01545"/>
    </source>
</evidence>
<dbReference type="GO" id="GO:0016020">
    <property type="term" value="C:membrane"/>
    <property type="evidence" value="ECO:0007669"/>
    <property type="project" value="InterPro"/>
</dbReference>
<dbReference type="AlphaFoldDB" id="A0A7W9KPW2"/>
<gene>
    <name evidence="13" type="ORF">BJ998_007668</name>
</gene>
<feature type="transmembrane region" description="Helical" evidence="11">
    <location>
        <begin position="133"/>
        <end position="150"/>
    </location>
</feature>
<keyword evidence="8" id="KW-0770">Synapse</keyword>
<keyword evidence="14" id="KW-1185">Reference proteome</keyword>
<organism evidence="13 14">
    <name type="scientific">Kutzneria kofuensis</name>
    <dbReference type="NCBI Taxonomy" id="103725"/>
    <lineage>
        <taxon>Bacteria</taxon>
        <taxon>Bacillati</taxon>
        <taxon>Actinomycetota</taxon>
        <taxon>Actinomycetes</taxon>
        <taxon>Pseudonocardiales</taxon>
        <taxon>Pseudonocardiaceae</taxon>
        <taxon>Kutzneria</taxon>
    </lineage>
</organism>
<dbReference type="GO" id="GO:0008324">
    <property type="term" value="F:monoatomic cation transmembrane transporter activity"/>
    <property type="evidence" value="ECO:0007669"/>
    <property type="project" value="InterPro"/>
</dbReference>
<keyword evidence="4 11" id="KW-0812">Transmembrane</keyword>
<evidence type="ECO:0000256" key="10">
    <source>
        <dbReference type="ARBA" id="ARBA00023329"/>
    </source>
</evidence>
<evidence type="ECO:0000256" key="8">
    <source>
        <dbReference type="ARBA" id="ARBA00023018"/>
    </source>
</evidence>
<feature type="domain" description="Cation efflux protein transmembrane" evidence="12">
    <location>
        <begin position="103"/>
        <end position="210"/>
    </location>
</feature>
<dbReference type="InterPro" id="IPR027469">
    <property type="entry name" value="Cation_efflux_TMD_sf"/>
</dbReference>
<feature type="transmembrane region" description="Helical" evidence="11">
    <location>
        <begin position="38"/>
        <end position="59"/>
    </location>
</feature>
<evidence type="ECO:0000313" key="14">
    <source>
        <dbReference type="Proteomes" id="UP000585638"/>
    </source>
</evidence>
<comment type="caution">
    <text evidence="13">The sequence shown here is derived from an EMBL/GenBank/DDBJ whole genome shotgun (WGS) entry which is preliminary data.</text>
</comment>
<feature type="transmembrane region" description="Helical" evidence="11">
    <location>
        <begin position="65"/>
        <end position="87"/>
    </location>
</feature>
<dbReference type="PANTHER" id="PTHR31937">
    <property type="entry name" value="TRANSMEMBRANE PROTEIN 163"/>
    <property type="match status" value="1"/>
</dbReference>
<evidence type="ECO:0000256" key="6">
    <source>
        <dbReference type="ARBA" id="ARBA00022833"/>
    </source>
</evidence>
<dbReference type="GO" id="GO:0031410">
    <property type="term" value="C:cytoplasmic vesicle"/>
    <property type="evidence" value="ECO:0007669"/>
    <property type="project" value="UniProtKB-KW"/>
</dbReference>
<evidence type="ECO:0000256" key="4">
    <source>
        <dbReference type="ARBA" id="ARBA00022692"/>
    </source>
</evidence>
<dbReference type="Gene3D" id="1.20.1510.10">
    <property type="entry name" value="Cation efflux protein transmembrane domain"/>
    <property type="match status" value="1"/>
</dbReference>
<evidence type="ECO:0000256" key="9">
    <source>
        <dbReference type="ARBA" id="ARBA00023136"/>
    </source>
</evidence>
<accession>A0A7W9KPW2</accession>
<dbReference type="EMBL" id="JACHIR010000001">
    <property type="protein sequence ID" value="MBB5896472.1"/>
    <property type="molecule type" value="Genomic_DNA"/>
</dbReference>
<dbReference type="Proteomes" id="UP000585638">
    <property type="component" value="Unassembled WGS sequence"/>
</dbReference>
<dbReference type="RefSeq" id="WP_221338274.1">
    <property type="nucleotide sequence ID" value="NZ_BAAAWY010000016.1"/>
</dbReference>
<keyword evidence="9 11" id="KW-0472">Membrane</keyword>
<evidence type="ECO:0000256" key="7">
    <source>
        <dbReference type="ARBA" id="ARBA00022989"/>
    </source>
</evidence>
<proteinExistence type="inferred from homology"/>
<reference evidence="13 14" key="1">
    <citation type="submission" date="2020-08" db="EMBL/GenBank/DDBJ databases">
        <title>Sequencing the genomes of 1000 actinobacteria strains.</title>
        <authorList>
            <person name="Klenk H.-P."/>
        </authorList>
    </citation>
    <scope>NUCLEOTIDE SEQUENCE [LARGE SCALE GENOMIC DNA]</scope>
    <source>
        <strain evidence="13 14">DSM 43851</strain>
    </source>
</reference>
<keyword evidence="10" id="KW-0968">Cytoplasmic vesicle</keyword>
<comment type="similarity">
    <text evidence="3">Belongs to the TMEM163 family.</text>
</comment>
<evidence type="ECO:0000256" key="11">
    <source>
        <dbReference type="SAM" id="Phobius"/>
    </source>
</evidence>
<dbReference type="InterPro" id="IPR058533">
    <property type="entry name" value="Cation_efflux_TM"/>
</dbReference>
<dbReference type="Pfam" id="PF01545">
    <property type="entry name" value="Cation_efflux"/>
    <property type="match status" value="1"/>
</dbReference>
<keyword evidence="5" id="KW-0967">Endosome</keyword>
<evidence type="ECO:0000256" key="3">
    <source>
        <dbReference type="ARBA" id="ARBA00008731"/>
    </source>
</evidence>
<comment type="subcellular location">
    <subcellularLocation>
        <location evidence="2">Cytoplasmic vesicle</location>
        <location evidence="2">Secretory vesicle</location>
        <location evidence="2">Synaptic vesicle membrane</location>
        <topology evidence="2">Multi-pass membrane protein</topology>
    </subcellularLocation>
    <subcellularLocation>
        <location evidence="1">Early endosome membrane</location>
    </subcellularLocation>
</comment>
<evidence type="ECO:0000256" key="1">
    <source>
        <dbReference type="ARBA" id="ARBA00004146"/>
    </source>
</evidence>
<feature type="transmembrane region" description="Helical" evidence="11">
    <location>
        <begin position="171"/>
        <end position="195"/>
    </location>
</feature>
<evidence type="ECO:0000256" key="2">
    <source>
        <dbReference type="ARBA" id="ARBA00004644"/>
    </source>
</evidence>
<dbReference type="InterPro" id="IPR026765">
    <property type="entry name" value="Tmem163"/>
</dbReference>
<feature type="transmembrane region" description="Helical" evidence="11">
    <location>
        <begin position="99"/>
        <end position="121"/>
    </location>
</feature>
<sequence length="219" mass="23287">MSPHDKEVARVGQTAGVPNLDRDAEQDIHRWLLRRGFALEYATLAWNVVGIVVLAVTAITARSVALAGFGLDSLIEIGASTVVIWELSGTSEARQRHALRLIGVAFALLAVYLAVQSTLVLVTGYHPQPSTGGIIWTAVTAVVMFALAAGKARTGAALDNLVLRTEGRVTLVDAMLAVAVLAGLVLNAALGWWWADPIAGYVLLAYAAREVHEIFSGEH</sequence>
<dbReference type="SUPFAM" id="SSF161111">
    <property type="entry name" value="Cation efflux protein transmembrane domain-like"/>
    <property type="match status" value="1"/>
</dbReference>
<keyword evidence="7 11" id="KW-1133">Transmembrane helix</keyword>
<name>A0A7W9KPW2_9PSEU</name>
<protein>
    <submittedName>
        <fullName evidence="13">Divalent metal cation (Fe/Co/Zn/Cd) transporter</fullName>
    </submittedName>
</protein>
<evidence type="ECO:0000313" key="13">
    <source>
        <dbReference type="EMBL" id="MBB5896472.1"/>
    </source>
</evidence>
<evidence type="ECO:0000256" key="5">
    <source>
        <dbReference type="ARBA" id="ARBA00022753"/>
    </source>
</evidence>